<dbReference type="OrthoDB" id="10633184at2759"/>
<protein>
    <submittedName>
        <fullName evidence="2">Uncharacterized protein</fullName>
    </submittedName>
</protein>
<feature type="compositionally biased region" description="Basic and acidic residues" evidence="1">
    <location>
        <begin position="78"/>
        <end position="88"/>
    </location>
</feature>
<feature type="compositionally biased region" description="Basic residues" evidence="1">
    <location>
        <begin position="819"/>
        <end position="830"/>
    </location>
</feature>
<feature type="compositionally biased region" description="Low complexity" evidence="1">
    <location>
        <begin position="676"/>
        <end position="693"/>
    </location>
</feature>
<dbReference type="Proteomes" id="UP000193560">
    <property type="component" value="Unassembled WGS sequence"/>
</dbReference>
<feature type="region of interest" description="Disordered" evidence="1">
    <location>
        <begin position="347"/>
        <end position="536"/>
    </location>
</feature>
<feature type="compositionally biased region" description="Polar residues" evidence="1">
    <location>
        <begin position="387"/>
        <end position="398"/>
    </location>
</feature>
<comment type="caution">
    <text evidence="2">The sequence shown here is derived from an EMBL/GenBank/DDBJ whole genome shotgun (WGS) entry which is preliminary data.</text>
</comment>
<feature type="compositionally biased region" description="Low complexity" evidence="1">
    <location>
        <begin position="354"/>
        <end position="366"/>
    </location>
</feature>
<name>A0A1X2IAD2_9FUNG</name>
<feature type="compositionally biased region" description="Basic and acidic residues" evidence="1">
    <location>
        <begin position="399"/>
        <end position="415"/>
    </location>
</feature>
<feature type="compositionally biased region" description="Basic and acidic residues" evidence="1">
    <location>
        <begin position="153"/>
        <end position="167"/>
    </location>
</feature>
<dbReference type="AlphaFoldDB" id="A0A1X2IAD2"/>
<feature type="region of interest" description="Disordered" evidence="1">
    <location>
        <begin position="655"/>
        <end position="698"/>
    </location>
</feature>
<feature type="compositionally biased region" description="Low complexity" evidence="1">
    <location>
        <begin position="225"/>
        <end position="234"/>
    </location>
</feature>
<feature type="compositionally biased region" description="Low complexity" evidence="1">
    <location>
        <begin position="731"/>
        <end position="746"/>
    </location>
</feature>
<accession>A0A1X2IAD2</accession>
<feature type="region of interest" description="Disordered" evidence="1">
    <location>
        <begin position="35"/>
        <end position="170"/>
    </location>
</feature>
<evidence type="ECO:0000313" key="3">
    <source>
        <dbReference type="Proteomes" id="UP000193560"/>
    </source>
</evidence>
<feature type="compositionally biased region" description="Basic residues" evidence="1">
    <location>
        <begin position="856"/>
        <end position="867"/>
    </location>
</feature>
<organism evidence="2 3">
    <name type="scientific">Absidia repens</name>
    <dbReference type="NCBI Taxonomy" id="90262"/>
    <lineage>
        <taxon>Eukaryota</taxon>
        <taxon>Fungi</taxon>
        <taxon>Fungi incertae sedis</taxon>
        <taxon>Mucoromycota</taxon>
        <taxon>Mucoromycotina</taxon>
        <taxon>Mucoromycetes</taxon>
        <taxon>Mucorales</taxon>
        <taxon>Cunninghamellaceae</taxon>
        <taxon>Absidia</taxon>
    </lineage>
</organism>
<sequence length="867" mass="97620">MDIMDEKTSNRNSAIYTKASDLQQLEEELEILRQKRKSRRCSQKPLAMSENPTIENVFTKADEIPKDSPSPETPLPSPKRDDAADIKKNVTSPQQLITLDQQDIQPPKVKTRANQTDVSPKTTLEPSQTIATKVPIKPKRHENRPVPIITNPDKNESKIDQQKDSQEPHSILLKKLQLSTDKRDSHKMNRLKSSKAKATMYVTDSNTRDLTEELLLTAFNNLNSQSTPISQSTPTKRRIDSTPASDLHKKFPTPKPAFSTRPTTSQKVPSWKKQSSLKKLQSAKGKVSTAISALENGKPTTSYRVNKPNKLPRPLAEYELPSPYHQQTFNIGRSLSTEVAIKPQWSHSNLDSSQPQPQTQVQQQQTCRQNIDADSRTIQRTPHDGDLNSSSLGSTTPQPKEHSSCGEQRNDERRQHGSTQTGATDGIQRPLQSYTPQLSPLAGKCDHNLTSLLPSPKQPTAVTISTLPSPQSSPPALTIDVRKAYSLPPTPPSKHCDRSMSKAQCPSQPPPPTPHQWHIHQQNIKRPSLHRSPNNVNSCQRQLRVINVDNEDLGPTTRKMMHLEGTVQAQRDQRRYNELVGSADDSSDDSSLSDENAMDANHQYYDMNKTLPATMMMMMMKPTQPRKRYSSDNSSTLSYRHHPHHHYEQYTGLTKHVGNDSTSKGRPERRKKVSFSSVVTTIPTQTQPTSSTVNLDDYPENTRGFWEAFSAEMGHHQHQQTLLEQLDAMKSHNSNNNNKVSHSKNNPLPPLPPTLPFSDNNSSSSKLINKLWNKSRTDQSKKSSSSSPAWWKTNNNDHMKKLDSTAGDRSVSHSPHLNHPTKHRPKKPSSFRKASSSTNRTVVPEPQWRQRVPVPSRHHHHQPQLVS</sequence>
<feature type="compositionally biased region" description="Low complexity" evidence="1">
    <location>
        <begin position="93"/>
        <end position="106"/>
    </location>
</feature>
<gene>
    <name evidence="2" type="ORF">BCR42DRAFT_419849</name>
</gene>
<proteinExistence type="predicted"/>
<reference evidence="2 3" key="1">
    <citation type="submission" date="2016-07" db="EMBL/GenBank/DDBJ databases">
        <title>Pervasive Adenine N6-methylation of Active Genes in Fungi.</title>
        <authorList>
            <consortium name="DOE Joint Genome Institute"/>
            <person name="Mondo S.J."/>
            <person name="Dannebaum R.O."/>
            <person name="Kuo R.C."/>
            <person name="Labutti K."/>
            <person name="Haridas S."/>
            <person name="Kuo A."/>
            <person name="Salamov A."/>
            <person name="Ahrendt S.R."/>
            <person name="Lipzen A."/>
            <person name="Sullivan W."/>
            <person name="Andreopoulos W.B."/>
            <person name="Clum A."/>
            <person name="Lindquist E."/>
            <person name="Daum C."/>
            <person name="Ramamoorthy G.K."/>
            <person name="Gryganskyi A."/>
            <person name="Culley D."/>
            <person name="Magnuson J.K."/>
            <person name="James T.Y."/>
            <person name="O'Malley M.A."/>
            <person name="Stajich J.E."/>
            <person name="Spatafora J.W."/>
            <person name="Visel A."/>
            <person name="Grigoriev I.V."/>
        </authorList>
    </citation>
    <scope>NUCLEOTIDE SEQUENCE [LARGE SCALE GENOMIC DNA]</scope>
    <source>
        <strain evidence="2 3">NRRL 1336</strain>
    </source>
</reference>
<feature type="compositionally biased region" description="Polar residues" evidence="1">
    <location>
        <begin position="832"/>
        <end position="841"/>
    </location>
</feature>
<keyword evidence="3" id="KW-1185">Reference proteome</keyword>
<feature type="compositionally biased region" description="Polar residues" evidence="1">
    <location>
        <begin position="448"/>
        <end position="470"/>
    </location>
</feature>
<evidence type="ECO:0000256" key="1">
    <source>
        <dbReference type="SAM" id="MobiDB-lite"/>
    </source>
</evidence>
<feature type="compositionally biased region" description="Polar residues" evidence="1">
    <location>
        <begin position="112"/>
        <end position="131"/>
    </location>
</feature>
<feature type="compositionally biased region" description="Low complexity" evidence="1">
    <location>
        <begin position="756"/>
        <end position="774"/>
    </location>
</feature>
<evidence type="ECO:0000313" key="2">
    <source>
        <dbReference type="EMBL" id="ORZ12729.1"/>
    </source>
</evidence>
<feature type="region of interest" description="Disordered" evidence="1">
    <location>
        <begin position="225"/>
        <end position="268"/>
    </location>
</feature>
<dbReference type="EMBL" id="MCGE01000018">
    <property type="protein sequence ID" value="ORZ12729.1"/>
    <property type="molecule type" value="Genomic_DNA"/>
</dbReference>
<feature type="region of interest" description="Disordered" evidence="1">
    <location>
        <begin position="731"/>
        <end position="867"/>
    </location>
</feature>
<feature type="compositionally biased region" description="Basic and acidic residues" evidence="1">
    <location>
        <begin position="371"/>
        <end position="386"/>
    </location>
</feature>